<dbReference type="GO" id="GO:0006999">
    <property type="term" value="P:nuclear pore organization"/>
    <property type="evidence" value="ECO:0007669"/>
    <property type="project" value="TreeGrafter"/>
</dbReference>
<dbReference type="InterPro" id="IPR056540">
    <property type="entry name" value="TMD_POM152"/>
</dbReference>
<feature type="domain" description="Nucleoporin POM152 Ig-like" evidence="4">
    <location>
        <begin position="762"/>
        <end position="846"/>
    </location>
</feature>
<dbReference type="InterPro" id="IPR037701">
    <property type="entry name" value="Pom152"/>
</dbReference>
<dbReference type="Proteomes" id="UP000799421">
    <property type="component" value="Unassembled WGS sequence"/>
</dbReference>
<evidence type="ECO:0000313" key="7">
    <source>
        <dbReference type="EMBL" id="KAF2859567.1"/>
    </source>
</evidence>
<evidence type="ECO:0000259" key="3">
    <source>
        <dbReference type="Pfam" id="PF24097"/>
    </source>
</evidence>
<evidence type="ECO:0000259" key="2">
    <source>
        <dbReference type="Pfam" id="PF23664"/>
    </source>
</evidence>
<dbReference type="GO" id="GO:0006606">
    <property type="term" value="P:protein import into nucleus"/>
    <property type="evidence" value="ECO:0007669"/>
    <property type="project" value="TreeGrafter"/>
</dbReference>
<evidence type="ECO:0000259" key="6">
    <source>
        <dbReference type="Pfam" id="PF24527"/>
    </source>
</evidence>
<organism evidence="7 8">
    <name type="scientific">Piedraia hortae CBS 480.64</name>
    <dbReference type="NCBI Taxonomy" id="1314780"/>
    <lineage>
        <taxon>Eukaryota</taxon>
        <taxon>Fungi</taxon>
        <taxon>Dikarya</taxon>
        <taxon>Ascomycota</taxon>
        <taxon>Pezizomycotina</taxon>
        <taxon>Dothideomycetes</taxon>
        <taxon>Dothideomycetidae</taxon>
        <taxon>Capnodiales</taxon>
        <taxon>Piedraiaceae</taxon>
        <taxon>Piedraia</taxon>
    </lineage>
</organism>
<gene>
    <name evidence="7" type="ORF">K470DRAFT_249053</name>
</gene>
<feature type="domain" description="Nucleoporin POM152 ninth Ig-like" evidence="6">
    <location>
        <begin position="1074"/>
        <end position="1152"/>
    </location>
</feature>
<dbReference type="Pfam" id="PF24312">
    <property type="entry name" value="Ig-like_POM152"/>
    <property type="match status" value="2"/>
</dbReference>
<dbReference type="GO" id="GO:0070762">
    <property type="term" value="C:nuclear pore transmembrane ring"/>
    <property type="evidence" value="ECO:0007669"/>
    <property type="project" value="TreeGrafter"/>
</dbReference>
<evidence type="ECO:0000259" key="5">
    <source>
        <dbReference type="Pfam" id="PF24519"/>
    </source>
</evidence>
<feature type="region of interest" description="Disordered" evidence="1">
    <location>
        <begin position="1"/>
        <end position="37"/>
    </location>
</feature>
<proteinExistence type="predicted"/>
<evidence type="ECO:0000313" key="8">
    <source>
        <dbReference type="Proteomes" id="UP000799421"/>
    </source>
</evidence>
<dbReference type="PANTHER" id="PTHR28206:SF1">
    <property type="entry name" value="NUCLEOPORIN POM152"/>
    <property type="match status" value="1"/>
</dbReference>
<dbReference type="Pfam" id="PF24527">
    <property type="entry name" value="Ig-like_Pom152_9"/>
    <property type="match status" value="1"/>
</dbReference>
<reference evidence="7" key="1">
    <citation type="journal article" date="2020" name="Stud. Mycol.">
        <title>101 Dothideomycetes genomes: a test case for predicting lifestyles and emergence of pathogens.</title>
        <authorList>
            <person name="Haridas S."/>
            <person name="Albert R."/>
            <person name="Binder M."/>
            <person name="Bloem J."/>
            <person name="Labutti K."/>
            <person name="Salamov A."/>
            <person name="Andreopoulos B."/>
            <person name="Baker S."/>
            <person name="Barry K."/>
            <person name="Bills G."/>
            <person name="Bluhm B."/>
            <person name="Cannon C."/>
            <person name="Castanera R."/>
            <person name="Culley D."/>
            <person name="Daum C."/>
            <person name="Ezra D."/>
            <person name="Gonzalez J."/>
            <person name="Henrissat B."/>
            <person name="Kuo A."/>
            <person name="Liang C."/>
            <person name="Lipzen A."/>
            <person name="Lutzoni F."/>
            <person name="Magnuson J."/>
            <person name="Mondo S."/>
            <person name="Nolan M."/>
            <person name="Ohm R."/>
            <person name="Pangilinan J."/>
            <person name="Park H.-J."/>
            <person name="Ramirez L."/>
            <person name="Alfaro M."/>
            <person name="Sun H."/>
            <person name="Tritt A."/>
            <person name="Yoshinaga Y."/>
            <person name="Zwiers L.-H."/>
            <person name="Turgeon B."/>
            <person name="Goodwin S."/>
            <person name="Spatafora J."/>
            <person name="Crous P."/>
            <person name="Grigoriev I."/>
        </authorList>
    </citation>
    <scope>NUCLEOTIDE SEQUENCE</scope>
    <source>
        <strain evidence="7">CBS 480.64</strain>
    </source>
</reference>
<dbReference type="PANTHER" id="PTHR28206">
    <property type="entry name" value="NUCLEOPORIN POM152"/>
    <property type="match status" value="1"/>
</dbReference>
<sequence>MEGTPRLRSAYPATPSRSQRQHRSGGSNGLSRSGRMIRREVRDISELDKKPLPPPDEPYIPESLIEAPTQRLYAFTIWVALWSWKIYDFSNLQESEEQSLWLFMKWVAIDGLWLFGLPSLRIPWLEWSSATIVLLFCAHAVANALMMFRVSIPIGAGFALVGRSLWGAYELAVNEHRVNPRTIEFNESLILGRQIIHILPEGSAVLNAHGAAFCLDSSRPEAKLPITINSTNPILMEIQRVDLGTSANETLTISKSQIKRMHKEASRLTTYSDKPNEPKTLYYTVRKPGVYSLSKVIDESNLEVARKRRGQTVVVPCPKASLLQAKADRCKGELSSVELQVTGTPPLRAKYRRMVNHQVQESTFESIQPDDFSSPFGKTDTLVKISQKIEVDWVRPRQLTVPISESLGTTGRWVYSLSEVIDGLGNKVEYTDHDHEYSERHLSKAPHLHQSIAVHERPLISLRGCSGQNPLKVAKGRSTELPVEFGSSGREAMPDGTYYIDYVFTPVKDQKGTPGQSNRFTIKSGESNPTVAEAGMYTITGISTEFCPGEVLEPAACLIENPPEPQLKVTAEEIFDKCAGSSIGLRVDLDLIGTPPFDVQYQMTRKGERYHTSAIERIHGMRGQIELTPREAGEYTYDFVEVSDAVYKAQRISGQRLTQNVKPAASASISASHPKVACIDEAAQFDVSLHGEGPFTLDYELIHNGKREEFRMKNQTSPRVQIDTPTLHDGGEYILALKSITDGMGCSEFLQEQSRLYVRHQKPKVGFGQLEGKRAIDTLEDKNVELPLRLVGEGPWTIKYADPTGQEHTVQATQPNHRIRVDKAGTYQLLEVHDSVCPGIVDTPAQNFDINWITRPTVRISDLPERSGHTYSKSDICEGEDDSAEVLFTGTPPFQLSYTQHTKLDRGAIAPKKRSLRASLHSASLRMDTAQSGLYTYHLDSLEDSNYDHNAKHFSPLKITQRVNARPSASFLHPGKSYSYCTDEASGEEVIPIQLYGQPPFTLELEIRHHQLGRPELIRIPNIPSTEHEIRIPHSRLQLGRSSLSLRRVSDSNGCSRLLDSATSRVQISVHDAPTITPFDTKSEYCVGERINFALSGTAPFNIFYTFQNSERKAVAKGATFRRLAEKPGVLTITAIADAASNCEAKVNISRVIHGMPSVRVSHGREGYVDLHEGGETEILFEFAGTPPFEFVYTRSGNTERGGKKGAVLDMRQEVSEGEILRVKAGLEGTYEVVAIRDRYCAYAKPGVVVGWGEGRKRVAG</sequence>
<keyword evidence="8" id="KW-1185">Reference proteome</keyword>
<dbReference type="EMBL" id="MU005991">
    <property type="protein sequence ID" value="KAF2859567.1"/>
    <property type="molecule type" value="Genomic_DNA"/>
</dbReference>
<evidence type="ECO:0000256" key="1">
    <source>
        <dbReference type="SAM" id="MobiDB-lite"/>
    </source>
</evidence>
<dbReference type="InterPro" id="IPR056542">
    <property type="entry name" value="Ig-like_POM152_1st"/>
</dbReference>
<protein>
    <recommendedName>
        <fullName evidence="9">Nucleoporin Pom152</fullName>
    </recommendedName>
</protein>
<evidence type="ECO:0000259" key="4">
    <source>
        <dbReference type="Pfam" id="PF24312"/>
    </source>
</evidence>
<dbReference type="Pfam" id="PF24519">
    <property type="entry name" value="Ig-like_Pom152_1"/>
    <property type="match status" value="1"/>
</dbReference>
<dbReference type="AlphaFoldDB" id="A0A6A7BX47"/>
<feature type="domain" description="Nucleoporin POM152 immunoglobulin-like" evidence="2">
    <location>
        <begin position="561"/>
        <end position="663"/>
    </location>
</feature>
<dbReference type="Pfam" id="PF24097">
    <property type="entry name" value="TMD_POM152"/>
    <property type="match status" value="1"/>
</dbReference>
<feature type="domain" description="Nucleoporin POM152 Ig-like" evidence="4">
    <location>
        <begin position="457"/>
        <end position="557"/>
    </location>
</feature>
<feature type="domain" description="Nucleoporin POM152 N-terminal transmembrane" evidence="3">
    <location>
        <begin position="66"/>
        <end position="150"/>
    </location>
</feature>
<evidence type="ECO:0008006" key="9">
    <source>
        <dbReference type="Google" id="ProtNLM"/>
    </source>
</evidence>
<dbReference type="InterPro" id="IPR056541">
    <property type="entry name" value="Ig-like_POM152"/>
</dbReference>
<name>A0A6A7BX47_9PEZI</name>
<dbReference type="OrthoDB" id="5529162at2759"/>
<dbReference type="InterPro" id="IPR056543">
    <property type="entry name" value="Ig-like_POM152_9th"/>
</dbReference>
<feature type="domain" description="Nucleoporin POM152 immunoglobulin-like" evidence="2">
    <location>
        <begin position="874"/>
        <end position="964"/>
    </location>
</feature>
<feature type="domain" description="Nucleoporin POM152 first Ig-like" evidence="5">
    <location>
        <begin position="203"/>
        <end position="314"/>
    </location>
</feature>
<dbReference type="Pfam" id="PF23664">
    <property type="entry name" value="Ig_Pom152"/>
    <property type="match status" value="2"/>
</dbReference>
<dbReference type="InterPro" id="IPR056544">
    <property type="entry name" value="Ig_POM152"/>
</dbReference>
<accession>A0A6A7BX47</accession>
<dbReference type="GO" id="GO:0017056">
    <property type="term" value="F:structural constituent of nuclear pore"/>
    <property type="evidence" value="ECO:0007669"/>
    <property type="project" value="InterPro"/>
</dbReference>